<dbReference type="EMBL" id="JANBPU010000060">
    <property type="protein sequence ID" value="KAJ1917872.1"/>
    <property type="molecule type" value="Genomic_DNA"/>
</dbReference>
<protein>
    <submittedName>
        <fullName evidence="2">Uncharacterized protein</fullName>
    </submittedName>
</protein>
<comment type="caution">
    <text evidence="2">The sequence shown here is derived from an EMBL/GenBank/DDBJ whole genome shotgun (WGS) entry which is preliminary data.</text>
</comment>
<feature type="region of interest" description="Disordered" evidence="1">
    <location>
        <begin position="61"/>
        <end position="95"/>
    </location>
</feature>
<sequence>MTVGPSFGFNDWFVNNRMTMGSYIKYTNFEDTKNGGFVPRIKGSDDQEYAYVPIRLDQGNHTISLDPSKLSNDRSKWSISKPEAKKEEEAEKPKPDGFCCTGCRDKALAEEAEKQRKESEEAAKRAACQSSFRMHLNIRHSTCYSHGFCGCHHCC</sequence>
<accession>A0A9W7ZZZ2</accession>
<organism evidence="2 4">
    <name type="scientific">Mycoemilia scoparia</name>
    <dbReference type="NCBI Taxonomy" id="417184"/>
    <lineage>
        <taxon>Eukaryota</taxon>
        <taxon>Fungi</taxon>
        <taxon>Fungi incertae sedis</taxon>
        <taxon>Zoopagomycota</taxon>
        <taxon>Kickxellomycotina</taxon>
        <taxon>Kickxellomycetes</taxon>
        <taxon>Kickxellales</taxon>
        <taxon>Kickxellaceae</taxon>
        <taxon>Mycoemilia</taxon>
    </lineage>
</organism>
<gene>
    <name evidence="2" type="ORF">H4219_002965</name>
    <name evidence="3" type="ORF">H4219_002982</name>
</gene>
<evidence type="ECO:0000313" key="3">
    <source>
        <dbReference type="EMBL" id="KAJ1917872.1"/>
    </source>
</evidence>
<dbReference type="Proteomes" id="UP001150538">
    <property type="component" value="Unassembled WGS sequence"/>
</dbReference>
<dbReference type="AlphaFoldDB" id="A0A9W7ZZZ2"/>
<evidence type="ECO:0000313" key="2">
    <source>
        <dbReference type="EMBL" id="KAJ1917855.1"/>
    </source>
</evidence>
<name>A0A9W7ZZZ2_9FUNG</name>
<keyword evidence="4" id="KW-1185">Reference proteome</keyword>
<reference evidence="2" key="1">
    <citation type="submission" date="2022-07" db="EMBL/GenBank/DDBJ databases">
        <title>Phylogenomic reconstructions and comparative analyses of Kickxellomycotina fungi.</title>
        <authorList>
            <person name="Reynolds N.K."/>
            <person name="Stajich J.E."/>
            <person name="Barry K."/>
            <person name="Grigoriev I.V."/>
            <person name="Crous P."/>
            <person name="Smith M.E."/>
        </authorList>
    </citation>
    <scope>NUCLEOTIDE SEQUENCE</scope>
    <source>
        <strain evidence="2">NBRC 100468</strain>
    </source>
</reference>
<proteinExistence type="predicted"/>
<feature type="compositionally biased region" description="Basic and acidic residues" evidence="1">
    <location>
        <begin position="71"/>
        <end position="95"/>
    </location>
</feature>
<dbReference type="EMBL" id="JANBPU010000060">
    <property type="protein sequence ID" value="KAJ1917855.1"/>
    <property type="molecule type" value="Genomic_DNA"/>
</dbReference>
<evidence type="ECO:0000256" key="1">
    <source>
        <dbReference type="SAM" id="MobiDB-lite"/>
    </source>
</evidence>
<evidence type="ECO:0000313" key="4">
    <source>
        <dbReference type="Proteomes" id="UP001150538"/>
    </source>
</evidence>